<sequence length="257" mass="28420">MGTTARGCPSHSEQPMQLKPPGSPFRCSGCREVGFGRSYHCGFNNCSYILHEECSNAASLAFHPSFPRSHFELYEKAPGHRGRYCDACGKDVLGFVYHCSRTGYDLHPCCLKLKHSISDEEGLVTLKLCQKVPSKCVKCKHRNVVEGIKGWSFVSSGSGGNYCYHVSCFKQLILENLNKGYFTQETDSIGMSDREYSELALRSIEMVQSGSGRSSRRSGTIKKYTKIAVLIFKLIFSAVFGNPITAIASLVEALVLD</sequence>
<dbReference type="SUPFAM" id="SSF57889">
    <property type="entry name" value="Cysteine-rich domain"/>
    <property type="match status" value="2"/>
</dbReference>
<keyword evidence="3" id="KW-0812">Transmembrane</keyword>
<accession>A0AA86SBE7</accession>
<keyword evidence="3" id="KW-0472">Membrane</keyword>
<dbReference type="InterPro" id="IPR004146">
    <property type="entry name" value="DC1"/>
</dbReference>
<dbReference type="PANTHER" id="PTHR46477:SF15">
    <property type="entry name" value="CYSTEINE_HISTIDINE-RICH C1 DOMAIN PROTEIN"/>
    <property type="match status" value="1"/>
</dbReference>
<name>A0AA86SBE7_9FABA</name>
<evidence type="ECO:0000256" key="2">
    <source>
        <dbReference type="SAM" id="MobiDB-lite"/>
    </source>
</evidence>
<protein>
    <recommendedName>
        <fullName evidence="4">DC1 domain-containing protein</fullName>
    </recommendedName>
</protein>
<gene>
    <name evidence="5" type="ORF">AYBTSS11_LOCUS1669</name>
</gene>
<evidence type="ECO:0000256" key="1">
    <source>
        <dbReference type="ARBA" id="ARBA00022737"/>
    </source>
</evidence>
<dbReference type="AlphaFoldDB" id="A0AA86SBE7"/>
<dbReference type="EMBL" id="OY731398">
    <property type="protein sequence ID" value="CAJ1841542.1"/>
    <property type="molecule type" value="Genomic_DNA"/>
</dbReference>
<organism evidence="5 6">
    <name type="scientific">Sphenostylis stenocarpa</name>
    <dbReference type="NCBI Taxonomy" id="92480"/>
    <lineage>
        <taxon>Eukaryota</taxon>
        <taxon>Viridiplantae</taxon>
        <taxon>Streptophyta</taxon>
        <taxon>Embryophyta</taxon>
        <taxon>Tracheophyta</taxon>
        <taxon>Spermatophyta</taxon>
        <taxon>Magnoliopsida</taxon>
        <taxon>eudicotyledons</taxon>
        <taxon>Gunneridae</taxon>
        <taxon>Pentapetalae</taxon>
        <taxon>rosids</taxon>
        <taxon>fabids</taxon>
        <taxon>Fabales</taxon>
        <taxon>Fabaceae</taxon>
        <taxon>Papilionoideae</taxon>
        <taxon>50 kb inversion clade</taxon>
        <taxon>NPAAA clade</taxon>
        <taxon>indigoferoid/millettioid clade</taxon>
        <taxon>Phaseoleae</taxon>
        <taxon>Sphenostylis</taxon>
    </lineage>
</organism>
<dbReference type="InterPro" id="IPR046349">
    <property type="entry name" value="C1-like_sf"/>
</dbReference>
<reference evidence="5" key="1">
    <citation type="submission" date="2023-10" db="EMBL/GenBank/DDBJ databases">
        <authorList>
            <person name="Domelevo Entfellner J.-B."/>
        </authorList>
    </citation>
    <scope>NUCLEOTIDE SEQUENCE</scope>
</reference>
<feature type="region of interest" description="Disordered" evidence="2">
    <location>
        <begin position="1"/>
        <end position="22"/>
    </location>
</feature>
<keyword evidence="1" id="KW-0677">Repeat</keyword>
<evidence type="ECO:0000259" key="4">
    <source>
        <dbReference type="Pfam" id="PF03107"/>
    </source>
</evidence>
<keyword evidence="3" id="KW-1133">Transmembrane helix</keyword>
<evidence type="ECO:0000313" key="5">
    <source>
        <dbReference type="EMBL" id="CAJ1841542.1"/>
    </source>
</evidence>
<dbReference type="PANTHER" id="PTHR46477">
    <property type="entry name" value="CYSTEINE/HISTIDINE-RICH C1 DOMAIN FAMILY PROTEIN"/>
    <property type="match status" value="1"/>
</dbReference>
<keyword evidence="6" id="KW-1185">Reference proteome</keyword>
<dbReference type="Gramene" id="rna-AYBTSS11_LOCUS1669">
    <property type="protein sequence ID" value="CAJ1841542.1"/>
    <property type="gene ID" value="gene-AYBTSS11_LOCUS1669"/>
</dbReference>
<evidence type="ECO:0000256" key="3">
    <source>
        <dbReference type="SAM" id="Phobius"/>
    </source>
</evidence>
<dbReference type="Pfam" id="PF03107">
    <property type="entry name" value="C1_2"/>
    <property type="match status" value="1"/>
</dbReference>
<dbReference type="Proteomes" id="UP001189624">
    <property type="component" value="Chromosome 1"/>
</dbReference>
<proteinExistence type="predicted"/>
<evidence type="ECO:0000313" key="6">
    <source>
        <dbReference type="Proteomes" id="UP001189624"/>
    </source>
</evidence>
<feature type="domain" description="DC1" evidence="4">
    <location>
        <begin position="9"/>
        <end position="54"/>
    </location>
</feature>
<feature type="transmembrane region" description="Helical" evidence="3">
    <location>
        <begin position="227"/>
        <end position="251"/>
    </location>
</feature>